<dbReference type="Gene3D" id="1.20.5.470">
    <property type="entry name" value="Single helix bin"/>
    <property type="match status" value="1"/>
</dbReference>
<dbReference type="EMBL" id="CAJVPQ010002081">
    <property type="protein sequence ID" value="CAG8582608.1"/>
    <property type="molecule type" value="Genomic_DNA"/>
</dbReference>
<sequence length="45" mass="5074">MEESSLDVKGGFSPVDSEGFIKNSDIFENLIDMPQQTINLLEEQK</sequence>
<evidence type="ECO:0000313" key="2">
    <source>
        <dbReference type="Proteomes" id="UP000789570"/>
    </source>
</evidence>
<gene>
    <name evidence="1" type="ORF">FCALED_LOCUS7675</name>
</gene>
<name>A0A9N9BZU8_9GLOM</name>
<keyword evidence="2" id="KW-1185">Reference proteome</keyword>
<accession>A0A9N9BZU8</accession>
<organism evidence="1 2">
    <name type="scientific">Funneliformis caledonium</name>
    <dbReference type="NCBI Taxonomy" id="1117310"/>
    <lineage>
        <taxon>Eukaryota</taxon>
        <taxon>Fungi</taxon>
        <taxon>Fungi incertae sedis</taxon>
        <taxon>Mucoromycota</taxon>
        <taxon>Glomeromycotina</taxon>
        <taxon>Glomeromycetes</taxon>
        <taxon>Glomerales</taxon>
        <taxon>Glomeraceae</taxon>
        <taxon>Funneliformis</taxon>
    </lineage>
</organism>
<dbReference type="Proteomes" id="UP000789570">
    <property type="component" value="Unassembled WGS sequence"/>
</dbReference>
<dbReference type="AlphaFoldDB" id="A0A9N9BZU8"/>
<protein>
    <submittedName>
        <fullName evidence="1">1091_t:CDS:1</fullName>
    </submittedName>
</protein>
<reference evidence="1" key="1">
    <citation type="submission" date="2021-06" db="EMBL/GenBank/DDBJ databases">
        <authorList>
            <person name="Kallberg Y."/>
            <person name="Tangrot J."/>
            <person name="Rosling A."/>
        </authorList>
    </citation>
    <scope>NUCLEOTIDE SEQUENCE</scope>
    <source>
        <strain evidence="1">UK204</strain>
    </source>
</reference>
<evidence type="ECO:0000313" key="1">
    <source>
        <dbReference type="EMBL" id="CAG8582608.1"/>
    </source>
</evidence>
<comment type="caution">
    <text evidence="1">The sequence shown here is derived from an EMBL/GenBank/DDBJ whole genome shotgun (WGS) entry which is preliminary data.</text>
</comment>
<proteinExistence type="predicted"/>